<evidence type="ECO:0000259" key="1">
    <source>
        <dbReference type="Pfam" id="PF11823"/>
    </source>
</evidence>
<dbReference type="RefSeq" id="WP_068279174.1">
    <property type="nucleotide sequence ID" value="NZ_CP014873.1"/>
</dbReference>
<feature type="domain" description="Putative Se/S carrier protein-like" evidence="1">
    <location>
        <begin position="6"/>
        <end position="73"/>
    </location>
</feature>
<sequence>MDKEFGLVVFDATHDAIKSEVLTKENNFKTRALTTPGQIVAGCGISLHYELPETQAIKQLLADKDIRYKAFYKGYRRGVKSSYEKLFDYAGK</sequence>
<dbReference type="EMBL" id="CP014873">
    <property type="protein sequence ID" value="ANK61993.1"/>
    <property type="molecule type" value="Genomic_DNA"/>
</dbReference>
<keyword evidence="3" id="KW-1185">Reference proteome</keyword>
<dbReference type="Pfam" id="PF11823">
    <property type="entry name" value="Se_S_carrier"/>
    <property type="match status" value="1"/>
</dbReference>
<dbReference type="OrthoDB" id="2187432at2"/>
<dbReference type="Proteomes" id="UP000078582">
    <property type="component" value="Chromosome"/>
</dbReference>
<proteinExistence type="predicted"/>
<gene>
    <name evidence="2" type="ORF">AYR53_03940</name>
</gene>
<dbReference type="InterPro" id="IPR021778">
    <property type="entry name" value="Se/S_carrier-like"/>
</dbReference>
<dbReference type="STRING" id="375175.AYR53_03940"/>
<dbReference type="GeneID" id="42981390"/>
<evidence type="ECO:0000313" key="3">
    <source>
        <dbReference type="Proteomes" id="UP000078582"/>
    </source>
</evidence>
<protein>
    <recommendedName>
        <fullName evidence="1">Putative Se/S carrier protein-like domain-containing protein</fullName>
    </recommendedName>
</protein>
<organism evidence="2 3">
    <name type="scientific">Loigolactobacillus backii</name>
    <dbReference type="NCBI Taxonomy" id="375175"/>
    <lineage>
        <taxon>Bacteria</taxon>
        <taxon>Bacillati</taxon>
        <taxon>Bacillota</taxon>
        <taxon>Bacilli</taxon>
        <taxon>Lactobacillales</taxon>
        <taxon>Lactobacillaceae</taxon>
        <taxon>Loigolactobacillus</taxon>
    </lineage>
</organism>
<name>A0A192H135_9LACO</name>
<reference evidence="2 3" key="1">
    <citation type="submission" date="2016-03" db="EMBL/GenBank/DDBJ databases">
        <title>Pediococcus and Lactobacillus from brewery environment - whole genome sequencing and assembly.</title>
        <authorList>
            <person name="Behr J."/>
            <person name="Geissler A.J."/>
            <person name="Vogel R.F."/>
        </authorList>
    </citation>
    <scope>NUCLEOTIDE SEQUENCE [LARGE SCALE GENOMIC DNA]</scope>
    <source>
        <strain evidence="2 3">TMW 1.1989</strain>
    </source>
</reference>
<evidence type="ECO:0000313" key="2">
    <source>
        <dbReference type="EMBL" id="ANK61993.1"/>
    </source>
</evidence>
<accession>A0A192H135</accession>
<dbReference type="AlphaFoldDB" id="A0A192H135"/>